<keyword evidence="4" id="KW-0808">Transferase</keyword>
<protein>
    <recommendedName>
        <fullName evidence="3">RING-type E3 ubiquitin transferase</fullName>
        <ecNumber evidence="3">2.3.2.27</ecNumber>
    </recommendedName>
</protein>
<dbReference type="EC" id="2.3.2.27" evidence="3"/>
<evidence type="ECO:0000259" key="12">
    <source>
        <dbReference type="PROSITE" id="PS50089"/>
    </source>
</evidence>
<dbReference type="SUPFAM" id="SSF57850">
    <property type="entry name" value="RING/U-box"/>
    <property type="match status" value="1"/>
</dbReference>
<evidence type="ECO:0000256" key="6">
    <source>
        <dbReference type="ARBA" id="ARBA00022771"/>
    </source>
</evidence>
<comment type="caution">
    <text evidence="13">The sequence shown here is derived from an EMBL/GenBank/DDBJ whole genome shotgun (WGS) entry which is preliminary data.</text>
</comment>
<dbReference type="InterPro" id="IPR044600">
    <property type="entry name" value="ATL1/ATL16-like"/>
</dbReference>
<dbReference type="CDD" id="cd16461">
    <property type="entry name" value="RING-H2_EL5-like"/>
    <property type="match status" value="1"/>
</dbReference>
<keyword evidence="11" id="KW-1133">Transmembrane helix</keyword>
<comment type="pathway">
    <text evidence="2">Protein modification; protein ubiquitination.</text>
</comment>
<keyword evidence="11" id="KW-0812">Transmembrane</keyword>
<evidence type="ECO:0000256" key="2">
    <source>
        <dbReference type="ARBA" id="ARBA00004906"/>
    </source>
</evidence>
<gene>
    <name evidence="13" type="ORF">BDA96_07G176500</name>
</gene>
<reference evidence="13" key="1">
    <citation type="journal article" date="2019" name="BMC Genomics">
        <title>A new reference genome for Sorghum bicolor reveals high levels of sequence similarity between sweet and grain genotypes: implications for the genetics of sugar metabolism.</title>
        <authorList>
            <person name="Cooper E.A."/>
            <person name="Brenton Z.W."/>
            <person name="Flinn B.S."/>
            <person name="Jenkins J."/>
            <person name="Shu S."/>
            <person name="Flowers D."/>
            <person name="Luo F."/>
            <person name="Wang Y."/>
            <person name="Xia P."/>
            <person name="Barry K."/>
            <person name="Daum C."/>
            <person name="Lipzen A."/>
            <person name="Yoshinaga Y."/>
            <person name="Schmutz J."/>
            <person name="Saski C."/>
            <person name="Vermerris W."/>
            <person name="Kresovich S."/>
        </authorList>
    </citation>
    <scope>NUCLEOTIDE SEQUENCE</scope>
</reference>
<accession>A0A921U9R8</accession>
<dbReference type="PANTHER" id="PTHR46913">
    <property type="entry name" value="RING-H2 FINGER PROTEIN ATL16"/>
    <property type="match status" value="1"/>
</dbReference>
<feature type="region of interest" description="Disordered" evidence="10">
    <location>
        <begin position="293"/>
        <end position="318"/>
    </location>
</feature>
<evidence type="ECO:0000256" key="1">
    <source>
        <dbReference type="ARBA" id="ARBA00000900"/>
    </source>
</evidence>
<keyword evidence="5" id="KW-0479">Metal-binding</keyword>
<dbReference type="GO" id="GO:0061630">
    <property type="term" value="F:ubiquitin protein ligase activity"/>
    <property type="evidence" value="ECO:0007669"/>
    <property type="project" value="UniProtKB-EC"/>
</dbReference>
<dbReference type="AlphaFoldDB" id="A0A921U9R8"/>
<dbReference type="SMART" id="SM00184">
    <property type="entry name" value="RING"/>
    <property type="match status" value="1"/>
</dbReference>
<sequence length="338" mass="36199">MDAPTTSSPFPGTSFVILSVSIVGILATSLLLLAYYLFLTRCGLLFFWRPGGTHDFDDDDVVVAGHRHVVVTVHDPVPPRRSGLEEAAIRRIPTFRYRHGARHHLVLTSSEANNNNKDKQAAAAECAVCLADFRDGERLRVLPPCLHAFHIDCIDAWLQSAATCPLCRAAVSDPAALHYHHHHRHHLHVPLPLQVPRAATDDDIAIDVISATISPPAAADEPAAAAHSHETAAHRNSSCRSCSMGGGGGGGGGGDGCFLPVRRSLSMDSSTDKRFYLALQGVLRQSSLAVAEDEEGKAESSNAAAAAADTDPPSSRRLRRSFFSFSQSRGSRSAVLPL</sequence>
<dbReference type="Gene3D" id="3.30.40.10">
    <property type="entry name" value="Zinc/RING finger domain, C3HC4 (zinc finger)"/>
    <property type="match status" value="1"/>
</dbReference>
<dbReference type="InterPro" id="IPR013087">
    <property type="entry name" value="Znf_C2H2_type"/>
</dbReference>
<dbReference type="PANTHER" id="PTHR46913:SF17">
    <property type="entry name" value="RING-TYPE E3 UBIQUITIN TRANSFERASE"/>
    <property type="match status" value="1"/>
</dbReference>
<dbReference type="EMBL" id="CM027686">
    <property type="protein sequence ID" value="KAG0524052.1"/>
    <property type="molecule type" value="Genomic_DNA"/>
</dbReference>
<keyword evidence="6 9" id="KW-0863">Zinc-finger</keyword>
<dbReference type="Proteomes" id="UP000807115">
    <property type="component" value="Chromosome 7"/>
</dbReference>
<evidence type="ECO:0000256" key="7">
    <source>
        <dbReference type="ARBA" id="ARBA00022786"/>
    </source>
</evidence>
<dbReference type="PROSITE" id="PS50089">
    <property type="entry name" value="ZF_RING_2"/>
    <property type="match status" value="1"/>
</dbReference>
<dbReference type="GO" id="GO:0016567">
    <property type="term" value="P:protein ubiquitination"/>
    <property type="evidence" value="ECO:0007669"/>
    <property type="project" value="InterPro"/>
</dbReference>
<keyword evidence="7" id="KW-0833">Ubl conjugation pathway</keyword>
<evidence type="ECO:0000256" key="3">
    <source>
        <dbReference type="ARBA" id="ARBA00012483"/>
    </source>
</evidence>
<dbReference type="Pfam" id="PF13639">
    <property type="entry name" value="zf-RING_2"/>
    <property type="match status" value="1"/>
</dbReference>
<comment type="catalytic activity">
    <reaction evidence="1">
        <text>S-ubiquitinyl-[E2 ubiquitin-conjugating enzyme]-L-cysteine + [acceptor protein]-L-lysine = [E2 ubiquitin-conjugating enzyme]-L-cysteine + N(6)-ubiquitinyl-[acceptor protein]-L-lysine.</text>
        <dbReference type="EC" id="2.3.2.27"/>
    </reaction>
</comment>
<evidence type="ECO:0000313" key="13">
    <source>
        <dbReference type="EMBL" id="KAG0524052.1"/>
    </source>
</evidence>
<evidence type="ECO:0000256" key="8">
    <source>
        <dbReference type="ARBA" id="ARBA00022833"/>
    </source>
</evidence>
<evidence type="ECO:0000256" key="4">
    <source>
        <dbReference type="ARBA" id="ARBA00022679"/>
    </source>
</evidence>
<dbReference type="GO" id="GO:0008270">
    <property type="term" value="F:zinc ion binding"/>
    <property type="evidence" value="ECO:0007669"/>
    <property type="project" value="UniProtKB-KW"/>
</dbReference>
<keyword evidence="8" id="KW-0862">Zinc</keyword>
<keyword evidence="11" id="KW-0472">Membrane</keyword>
<proteinExistence type="predicted"/>
<dbReference type="PROSITE" id="PS00028">
    <property type="entry name" value="ZINC_FINGER_C2H2_1"/>
    <property type="match status" value="1"/>
</dbReference>
<dbReference type="InterPro" id="IPR013083">
    <property type="entry name" value="Znf_RING/FYVE/PHD"/>
</dbReference>
<evidence type="ECO:0000256" key="10">
    <source>
        <dbReference type="SAM" id="MobiDB-lite"/>
    </source>
</evidence>
<evidence type="ECO:0000256" key="9">
    <source>
        <dbReference type="PROSITE-ProRule" id="PRU00175"/>
    </source>
</evidence>
<dbReference type="InterPro" id="IPR001841">
    <property type="entry name" value="Znf_RING"/>
</dbReference>
<evidence type="ECO:0000313" key="14">
    <source>
        <dbReference type="Proteomes" id="UP000807115"/>
    </source>
</evidence>
<name>A0A921U9R8_SORBI</name>
<evidence type="ECO:0000256" key="11">
    <source>
        <dbReference type="SAM" id="Phobius"/>
    </source>
</evidence>
<organism evidence="13 14">
    <name type="scientific">Sorghum bicolor</name>
    <name type="common">Sorghum</name>
    <name type="synonym">Sorghum vulgare</name>
    <dbReference type="NCBI Taxonomy" id="4558"/>
    <lineage>
        <taxon>Eukaryota</taxon>
        <taxon>Viridiplantae</taxon>
        <taxon>Streptophyta</taxon>
        <taxon>Embryophyta</taxon>
        <taxon>Tracheophyta</taxon>
        <taxon>Spermatophyta</taxon>
        <taxon>Magnoliopsida</taxon>
        <taxon>Liliopsida</taxon>
        <taxon>Poales</taxon>
        <taxon>Poaceae</taxon>
        <taxon>PACMAD clade</taxon>
        <taxon>Panicoideae</taxon>
        <taxon>Andropogonodae</taxon>
        <taxon>Andropogoneae</taxon>
        <taxon>Sorghinae</taxon>
        <taxon>Sorghum</taxon>
    </lineage>
</organism>
<evidence type="ECO:0000256" key="5">
    <source>
        <dbReference type="ARBA" id="ARBA00022723"/>
    </source>
</evidence>
<feature type="domain" description="RING-type" evidence="12">
    <location>
        <begin position="126"/>
        <end position="168"/>
    </location>
</feature>
<feature type="transmembrane region" description="Helical" evidence="11">
    <location>
        <begin position="15"/>
        <end position="39"/>
    </location>
</feature>
<reference evidence="13" key="2">
    <citation type="submission" date="2020-10" db="EMBL/GenBank/DDBJ databases">
        <authorList>
            <person name="Cooper E.A."/>
            <person name="Brenton Z.W."/>
            <person name="Flinn B.S."/>
            <person name="Jenkins J."/>
            <person name="Shu S."/>
            <person name="Flowers D."/>
            <person name="Luo F."/>
            <person name="Wang Y."/>
            <person name="Xia P."/>
            <person name="Barry K."/>
            <person name="Daum C."/>
            <person name="Lipzen A."/>
            <person name="Yoshinaga Y."/>
            <person name="Schmutz J."/>
            <person name="Saski C."/>
            <person name="Vermerris W."/>
            <person name="Kresovich S."/>
        </authorList>
    </citation>
    <scope>NUCLEOTIDE SEQUENCE</scope>
</reference>